<dbReference type="EMBL" id="CAXDID020000553">
    <property type="protein sequence ID" value="CAL6102278.1"/>
    <property type="molecule type" value="Genomic_DNA"/>
</dbReference>
<feature type="transmembrane region" description="Helical" evidence="7">
    <location>
        <begin position="171"/>
        <end position="191"/>
    </location>
</feature>
<evidence type="ECO:0000313" key="16">
    <source>
        <dbReference type="EMBL" id="CAL6103308.1"/>
    </source>
</evidence>
<dbReference type="EMBL" id="CATOUU010001018">
    <property type="protein sequence ID" value="CAI9967259.1"/>
    <property type="molecule type" value="Genomic_DNA"/>
</dbReference>
<keyword evidence="4 7" id="KW-0472">Membrane</keyword>
<evidence type="ECO:0000256" key="3">
    <source>
        <dbReference type="ARBA" id="ARBA00022989"/>
    </source>
</evidence>
<accession>A0AA86QWB1</accession>
<feature type="compositionally biased region" description="Acidic residues" evidence="6">
    <location>
        <begin position="24"/>
        <end position="34"/>
    </location>
</feature>
<evidence type="ECO:0000313" key="15">
    <source>
        <dbReference type="EMBL" id="CAL6102278.1"/>
    </source>
</evidence>
<feature type="binding site" evidence="5">
    <location>
        <position position="263"/>
    </location>
    <ligand>
        <name>Zn(2+)</name>
        <dbReference type="ChEBI" id="CHEBI:29105"/>
    </ligand>
</feature>
<feature type="binding site" evidence="5">
    <location>
        <position position="125"/>
    </location>
    <ligand>
        <name>Zn(2+)</name>
        <dbReference type="ChEBI" id="CHEBI:29105"/>
    </ligand>
</feature>
<evidence type="ECO:0000313" key="14">
    <source>
        <dbReference type="EMBL" id="CAL6095264.1"/>
    </source>
</evidence>
<feature type="transmembrane region" description="Helical" evidence="7">
    <location>
        <begin position="225"/>
        <end position="246"/>
    </location>
</feature>
<feature type="binding site" evidence="5">
    <location>
        <position position="259"/>
    </location>
    <ligand>
        <name>Zn(2+)</name>
        <dbReference type="ChEBI" id="CHEBI:29105"/>
    </ligand>
</feature>
<gene>
    <name evidence="9" type="ORF">HINF_LOCUS12261</name>
    <name evidence="10" type="ORF">HINF_LOCUS24940</name>
    <name evidence="11" type="ORF">HINF_LOCUS29030</name>
    <name evidence="13" type="ORF">HINF_LOCUS48473</name>
    <name evidence="12" type="ORF">HINF_LOCUS54904</name>
    <name evidence="14" type="ORF">HINF_LOCUS67866</name>
    <name evidence="8" type="ORF">HINF_LOCUS715</name>
    <name evidence="15" type="ORF">HINF_LOCUS71591</name>
    <name evidence="16" type="ORF">HINF_LOCUS72082</name>
    <name evidence="17" type="ORF">HINF_LOCUS73040</name>
</gene>
<dbReference type="InterPro" id="IPR004254">
    <property type="entry name" value="AdipoR/HlyIII-related"/>
</dbReference>
<evidence type="ECO:0000313" key="13">
    <source>
        <dbReference type="EMBL" id="CAL6058865.1"/>
    </source>
</evidence>
<evidence type="ECO:0000256" key="1">
    <source>
        <dbReference type="ARBA" id="ARBA00004141"/>
    </source>
</evidence>
<dbReference type="EMBL" id="CATOUU010000018">
    <property type="protein sequence ID" value="CAI9913070.1"/>
    <property type="molecule type" value="Genomic_DNA"/>
</dbReference>
<comment type="caution">
    <text evidence="12">The sequence shown here is derived from an EMBL/GenBank/DDBJ whole genome shotgun (WGS) entry which is preliminary data.</text>
</comment>
<keyword evidence="18" id="KW-1185">Reference proteome</keyword>
<dbReference type="EMBL" id="CAXDID020000474">
    <property type="protein sequence ID" value="CAL6095264.1"/>
    <property type="molecule type" value="Genomic_DNA"/>
</dbReference>
<dbReference type="EMBL" id="CAXDID020000590">
    <property type="protein sequence ID" value="CAL6104974.1"/>
    <property type="molecule type" value="Genomic_DNA"/>
</dbReference>
<sequence>MSYKLVKDEELPKDFKEQHFVQSDSDDSDLDPEFDTGFASSRDPDFSKMTPTELSTWTKQHNYKPEAVTNEIFNTTSHLVGGLLFLFGIVVCLSSKHCKGAAAIFSFIVYGISTEMMLFGSAMHHGVGLHWGISIKMYRALRLVDHEGIFFVIAGTFTPFALIVAGGPLGIAITVYMYFIMFCGIMMKFILRHTVNQNIFNSIYLLMGWSAVLLFKPIVDNLGWGGMGLIIATGVSYTVGVIIFSLEKPNPFKGVFCSHEIWHVFVVLGVLFSFLCHYLYTLPYVSKSK</sequence>
<evidence type="ECO:0000313" key="12">
    <source>
        <dbReference type="EMBL" id="CAI9967259.1"/>
    </source>
</evidence>
<dbReference type="PANTHER" id="PTHR20855:SF3">
    <property type="entry name" value="LD03007P"/>
    <property type="match status" value="1"/>
</dbReference>
<dbReference type="EMBL" id="CAXDID020000223">
    <property type="protein sequence ID" value="CAL6058865.1"/>
    <property type="molecule type" value="Genomic_DNA"/>
</dbReference>
<comment type="subcellular location">
    <subcellularLocation>
        <location evidence="1">Membrane</location>
        <topology evidence="1">Multi-pass membrane protein</topology>
    </subcellularLocation>
</comment>
<feature type="transmembrane region" description="Helical" evidence="7">
    <location>
        <begin position="102"/>
        <end position="127"/>
    </location>
</feature>
<evidence type="ECO:0000313" key="17">
    <source>
        <dbReference type="EMBL" id="CAL6104974.1"/>
    </source>
</evidence>
<keyword evidence="2 7" id="KW-0812">Transmembrane</keyword>
<evidence type="ECO:0000256" key="6">
    <source>
        <dbReference type="SAM" id="MobiDB-lite"/>
    </source>
</evidence>
<dbReference type="GO" id="GO:0046872">
    <property type="term" value="F:metal ion binding"/>
    <property type="evidence" value="ECO:0007669"/>
    <property type="project" value="UniProtKB-KW"/>
</dbReference>
<evidence type="ECO:0000313" key="8">
    <source>
        <dbReference type="EMBL" id="CAI9913070.1"/>
    </source>
</evidence>
<dbReference type="EMBL" id="CATOUU010000691">
    <property type="protein sequence ID" value="CAI9941385.1"/>
    <property type="molecule type" value="Genomic_DNA"/>
</dbReference>
<dbReference type="AlphaFoldDB" id="A0AA86QWB1"/>
<feature type="transmembrane region" description="Helical" evidence="7">
    <location>
        <begin position="261"/>
        <end position="280"/>
    </location>
</feature>
<proteinExistence type="predicted"/>
<evidence type="ECO:0000313" key="10">
    <source>
        <dbReference type="EMBL" id="CAI9937295.1"/>
    </source>
</evidence>
<dbReference type="PANTHER" id="PTHR20855">
    <property type="entry name" value="ADIPOR/PROGESTIN RECEPTOR-RELATED"/>
    <property type="match status" value="1"/>
</dbReference>
<keyword evidence="5" id="KW-0862">Zinc</keyword>
<feature type="region of interest" description="Disordered" evidence="6">
    <location>
        <begin position="15"/>
        <end position="43"/>
    </location>
</feature>
<protein>
    <submittedName>
        <fullName evidence="12">Hemolysin III family protein</fullName>
    </submittedName>
    <submittedName>
        <fullName evidence="13">Hemolysin_III family protein</fullName>
    </submittedName>
</protein>
<evidence type="ECO:0000313" key="11">
    <source>
        <dbReference type="EMBL" id="CAI9941385.1"/>
    </source>
</evidence>
<evidence type="ECO:0000256" key="5">
    <source>
        <dbReference type="PIRSR" id="PIRSR604254-1"/>
    </source>
</evidence>
<dbReference type="EMBL" id="CAXDID020000565">
    <property type="protein sequence ID" value="CAL6103308.1"/>
    <property type="molecule type" value="Genomic_DNA"/>
</dbReference>
<evidence type="ECO:0000256" key="4">
    <source>
        <dbReference type="ARBA" id="ARBA00023136"/>
    </source>
</evidence>
<evidence type="ECO:0000313" key="9">
    <source>
        <dbReference type="EMBL" id="CAI9924616.1"/>
    </source>
</evidence>
<evidence type="ECO:0000256" key="2">
    <source>
        <dbReference type="ARBA" id="ARBA00022692"/>
    </source>
</evidence>
<keyword evidence="3 7" id="KW-1133">Transmembrane helix</keyword>
<feature type="transmembrane region" description="Helical" evidence="7">
    <location>
        <begin position="79"/>
        <end position="96"/>
    </location>
</feature>
<organism evidence="12">
    <name type="scientific">Hexamita inflata</name>
    <dbReference type="NCBI Taxonomy" id="28002"/>
    <lineage>
        <taxon>Eukaryota</taxon>
        <taxon>Metamonada</taxon>
        <taxon>Diplomonadida</taxon>
        <taxon>Hexamitidae</taxon>
        <taxon>Hexamitinae</taxon>
        <taxon>Hexamita</taxon>
    </lineage>
</organism>
<dbReference type="EMBL" id="CATOUU010000645">
    <property type="protein sequence ID" value="CAI9937295.1"/>
    <property type="molecule type" value="Genomic_DNA"/>
</dbReference>
<dbReference type="GO" id="GO:0016020">
    <property type="term" value="C:membrane"/>
    <property type="evidence" value="ECO:0007669"/>
    <property type="project" value="UniProtKB-SubCell"/>
</dbReference>
<reference evidence="13 18" key="2">
    <citation type="submission" date="2024-07" db="EMBL/GenBank/DDBJ databases">
        <authorList>
            <person name="Akdeniz Z."/>
        </authorList>
    </citation>
    <scope>NUCLEOTIDE SEQUENCE [LARGE SCALE GENOMIC DNA]</scope>
</reference>
<dbReference type="EMBL" id="CATOUU010000317">
    <property type="protein sequence ID" value="CAI9924616.1"/>
    <property type="molecule type" value="Genomic_DNA"/>
</dbReference>
<dbReference type="Proteomes" id="UP001642409">
    <property type="component" value="Unassembled WGS sequence"/>
</dbReference>
<reference evidence="12" key="1">
    <citation type="submission" date="2023-06" db="EMBL/GenBank/DDBJ databases">
        <authorList>
            <person name="Kurt Z."/>
        </authorList>
    </citation>
    <scope>NUCLEOTIDE SEQUENCE</scope>
</reference>
<evidence type="ECO:0000313" key="18">
    <source>
        <dbReference type="Proteomes" id="UP001642409"/>
    </source>
</evidence>
<evidence type="ECO:0000256" key="7">
    <source>
        <dbReference type="SAM" id="Phobius"/>
    </source>
</evidence>
<name>A0AA86QWB1_9EUKA</name>
<dbReference type="Pfam" id="PF03006">
    <property type="entry name" value="HlyIII"/>
    <property type="match status" value="1"/>
</dbReference>
<feature type="transmembrane region" description="Helical" evidence="7">
    <location>
        <begin position="203"/>
        <end position="219"/>
    </location>
</feature>
<keyword evidence="5" id="KW-0479">Metal-binding</keyword>